<sequence>SGYRYEGLGHLCASTITEGQVVGYIHPEYVGPRIEIGSVTTLTAPTNVIVLGDGVPIWWQSSDKALFTKGSTSAAASTSTGPTGVTLPSSTLRPPTSIGP</sequence>
<dbReference type="OrthoDB" id="4770059at2759"/>
<dbReference type="AlphaFoldDB" id="A0A7C8MDF6"/>
<gene>
    <name evidence="2" type="ORF">BDV95DRAFT_464673</name>
</gene>
<feature type="non-terminal residue" evidence="2">
    <location>
        <position position="100"/>
    </location>
</feature>
<dbReference type="Proteomes" id="UP000481861">
    <property type="component" value="Unassembled WGS sequence"/>
</dbReference>
<protein>
    <submittedName>
        <fullName evidence="2">Uncharacterized protein</fullName>
    </submittedName>
</protein>
<evidence type="ECO:0000256" key="1">
    <source>
        <dbReference type="SAM" id="MobiDB-lite"/>
    </source>
</evidence>
<comment type="caution">
    <text evidence="2">The sequence shown here is derived from an EMBL/GenBank/DDBJ whole genome shotgun (WGS) entry which is preliminary data.</text>
</comment>
<accession>A0A7C8MDF6</accession>
<dbReference type="EMBL" id="JAADJZ010000009">
    <property type="protein sequence ID" value="KAF2872603.1"/>
    <property type="molecule type" value="Genomic_DNA"/>
</dbReference>
<feature type="compositionally biased region" description="Low complexity" evidence="1">
    <location>
        <begin position="70"/>
        <end position="84"/>
    </location>
</feature>
<reference evidence="2 3" key="1">
    <citation type="submission" date="2020-01" db="EMBL/GenBank/DDBJ databases">
        <authorList>
            <consortium name="DOE Joint Genome Institute"/>
            <person name="Haridas S."/>
            <person name="Albert R."/>
            <person name="Binder M."/>
            <person name="Bloem J."/>
            <person name="Labutti K."/>
            <person name="Salamov A."/>
            <person name="Andreopoulos B."/>
            <person name="Baker S.E."/>
            <person name="Barry K."/>
            <person name="Bills G."/>
            <person name="Bluhm B.H."/>
            <person name="Cannon C."/>
            <person name="Castanera R."/>
            <person name="Culley D.E."/>
            <person name="Daum C."/>
            <person name="Ezra D."/>
            <person name="Gonzalez J.B."/>
            <person name="Henrissat B."/>
            <person name="Kuo A."/>
            <person name="Liang C."/>
            <person name="Lipzen A."/>
            <person name="Lutzoni F."/>
            <person name="Magnuson J."/>
            <person name="Mondo S."/>
            <person name="Nolan M."/>
            <person name="Ohm R."/>
            <person name="Pangilinan J."/>
            <person name="Park H.-J.H."/>
            <person name="Ramirez L."/>
            <person name="Alfaro M."/>
            <person name="Sun H."/>
            <person name="Tritt A."/>
            <person name="Yoshinaga Y."/>
            <person name="Zwiers L.-H.L."/>
            <person name="Turgeon B.G."/>
            <person name="Goodwin S.B."/>
            <person name="Spatafora J.W."/>
            <person name="Crous P.W."/>
            <person name="Grigoriev I.V."/>
        </authorList>
    </citation>
    <scope>NUCLEOTIDE SEQUENCE [LARGE SCALE GENOMIC DNA]</scope>
    <source>
        <strain evidence="2 3">CBS 611.86</strain>
    </source>
</reference>
<proteinExistence type="predicted"/>
<feature type="compositionally biased region" description="Polar residues" evidence="1">
    <location>
        <begin position="86"/>
        <end position="100"/>
    </location>
</feature>
<evidence type="ECO:0000313" key="2">
    <source>
        <dbReference type="EMBL" id="KAF2872603.1"/>
    </source>
</evidence>
<organism evidence="2 3">
    <name type="scientific">Massariosphaeria phaeospora</name>
    <dbReference type="NCBI Taxonomy" id="100035"/>
    <lineage>
        <taxon>Eukaryota</taxon>
        <taxon>Fungi</taxon>
        <taxon>Dikarya</taxon>
        <taxon>Ascomycota</taxon>
        <taxon>Pezizomycotina</taxon>
        <taxon>Dothideomycetes</taxon>
        <taxon>Pleosporomycetidae</taxon>
        <taxon>Pleosporales</taxon>
        <taxon>Pleosporales incertae sedis</taxon>
        <taxon>Massariosphaeria</taxon>
    </lineage>
</organism>
<name>A0A7C8MDF6_9PLEO</name>
<keyword evidence="3" id="KW-1185">Reference proteome</keyword>
<feature type="non-terminal residue" evidence="2">
    <location>
        <position position="1"/>
    </location>
</feature>
<feature type="region of interest" description="Disordered" evidence="1">
    <location>
        <begin position="70"/>
        <end position="100"/>
    </location>
</feature>
<evidence type="ECO:0000313" key="3">
    <source>
        <dbReference type="Proteomes" id="UP000481861"/>
    </source>
</evidence>